<reference evidence="1 2" key="1">
    <citation type="submission" date="2017-09" db="EMBL/GenBank/DDBJ databases">
        <authorList>
            <person name="Ehlers B."/>
            <person name="Leendertz F.H."/>
        </authorList>
    </citation>
    <scope>NUCLEOTIDE SEQUENCE [LARGE SCALE GENOMIC DNA]</scope>
    <source>
        <strain evidence="1 2">Nm42</strain>
    </source>
</reference>
<sequence>MTQAQLTFYDTSRAYYASYYLQGFDELSRNGKLQIRVAHSLPERLKPAIQDTDWEHLLFAMALFKFQQGNHEWYFCIDTHDVNSVNVANHTGGYHLPLLQGVDVYFKVNHNPDQIEYTPILKDFRKKNSQCLTVFSNKTGVVPVT</sequence>
<dbReference type="AlphaFoldDB" id="A0A286AFH6"/>
<dbReference type="EMBL" id="OCMU01000002">
    <property type="protein sequence ID" value="SOD20627.1"/>
    <property type="molecule type" value="Genomic_DNA"/>
</dbReference>
<dbReference type="Proteomes" id="UP000219335">
    <property type="component" value="Unassembled WGS sequence"/>
</dbReference>
<protein>
    <submittedName>
        <fullName evidence="1">Uncharacterized protein</fullName>
    </submittedName>
</protein>
<dbReference type="RefSeq" id="WP_097106343.1">
    <property type="nucleotide sequence ID" value="NZ_OCMU01000002.1"/>
</dbReference>
<name>A0A286AFH6_9PROT</name>
<accession>A0A286AFH6</accession>
<evidence type="ECO:0000313" key="1">
    <source>
        <dbReference type="EMBL" id="SOD20627.1"/>
    </source>
</evidence>
<proteinExistence type="predicted"/>
<gene>
    <name evidence="1" type="ORF">SAMN06297164_2670</name>
</gene>
<evidence type="ECO:0000313" key="2">
    <source>
        <dbReference type="Proteomes" id="UP000219335"/>
    </source>
</evidence>
<organism evidence="1 2">
    <name type="scientific">Nitrosomonas ureae</name>
    <dbReference type="NCBI Taxonomy" id="44577"/>
    <lineage>
        <taxon>Bacteria</taxon>
        <taxon>Pseudomonadati</taxon>
        <taxon>Pseudomonadota</taxon>
        <taxon>Betaproteobacteria</taxon>
        <taxon>Nitrosomonadales</taxon>
        <taxon>Nitrosomonadaceae</taxon>
        <taxon>Nitrosomonas</taxon>
    </lineage>
</organism>